<feature type="region of interest" description="Disordered" evidence="2">
    <location>
        <begin position="355"/>
        <end position="427"/>
    </location>
</feature>
<feature type="compositionally biased region" description="Basic residues" evidence="2">
    <location>
        <begin position="369"/>
        <end position="378"/>
    </location>
</feature>
<sequence length="427" mass="45430">MRFKPEPGKGPSAAQYAAAHAPYVAWLTQASADSAAMAARQETAATAYTTALAAMPTLGELAANHAMHAALVSTNFFGVNTIPIALNEADYSRMWVQAATTMSTYQAVSTTAVASAPQATAAPKIMNAGMSGGSGMSGGNPYVMGTALPQNLQEWLEALFPFNPFSPQGWSMHPSLSMFLSRVETLIPMYAHNPAQLLETIVMLALQFVIHRTLYLIWLILYNPAGLLSFFLSNPVYTLALTTPLLIVPAGAAGGLAGLTGLAAVPAPTLTPPVSPSAIPVTDAPPPPTVGAAPTMGTASSPGAAPMPASPATAAPRAHHPHRHRRSLDPKHRLLHRLSFHPTWWGFSGRRRSRAFRARTAGRPPMPPRRLRPRRARPRPIDKPGDACEMPPAASTAATATNSSTRRRTPSRTSGPRQMLPHNRIRL</sequence>
<organism evidence="5 6">
    <name type="scientific">Mycolicibacterium paratuberculosis (strain ATCC BAA-968 / K-10)</name>
    <name type="common">Mycobacterium paratuberculosis</name>
    <dbReference type="NCBI Taxonomy" id="262316"/>
    <lineage>
        <taxon>Bacteria</taxon>
        <taxon>Bacillati</taxon>
        <taxon>Actinomycetota</taxon>
        <taxon>Actinomycetes</taxon>
        <taxon>Mycobacteriales</taxon>
        <taxon>Mycobacteriaceae</taxon>
        <taxon>Mycobacterium</taxon>
        <taxon>Mycobacterium avium complex (MAC)</taxon>
    </lineage>
</organism>
<feature type="compositionally biased region" description="Basic residues" evidence="2">
    <location>
        <begin position="317"/>
        <end position="326"/>
    </location>
</feature>
<feature type="transmembrane region" description="Helical" evidence="3">
    <location>
        <begin position="245"/>
        <end position="265"/>
    </location>
</feature>
<dbReference type="EMBL" id="AE016958">
    <property type="protein sequence ID" value="AAS04051.1"/>
    <property type="molecule type" value="Genomic_DNA"/>
</dbReference>
<name>Q73Z69_MYCPA</name>
<dbReference type="SUPFAM" id="SSF140459">
    <property type="entry name" value="PE/PPE dimer-like"/>
    <property type="match status" value="1"/>
</dbReference>
<feature type="transmembrane region" description="Helical" evidence="3">
    <location>
        <begin position="213"/>
        <end position="233"/>
    </location>
</feature>
<protein>
    <recommendedName>
        <fullName evidence="4">PPE domain-containing protein</fullName>
    </recommendedName>
</protein>
<keyword evidence="3" id="KW-1133">Transmembrane helix</keyword>
<feature type="compositionally biased region" description="Low complexity" evidence="2">
    <location>
        <begin position="290"/>
        <end position="316"/>
    </location>
</feature>
<evidence type="ECO:0000256" key="1">
    <source>
        <dbReference type="ARBA" id="ARBA00010652"/>
    </source>
</evidence>
<dbReference type="STRING" id="262316.MAP_1734"/>
<comment type="similarity">
    <text evidence="1">Belongs to the mycobacterial PPE family.</text>
</comment>
<evidence type="ECO:0000313" key="5">
    <source>
        <dbReference type="EMBL" id="AAS04051.1"/>
    </source>
</evidence>
<evidence type="ECO:0000256" key="3">
    <source>
        <dbReference type="SAM" id="Phobius"/>
    </source>
</evidence>
<dbReference type="HOGENOM" id="CLU_642237_0_0_11"/>
<dbReference type="InterPro" id="IPR000030">
    <property type="entry name" value="PPE_dom"/>
</dbReference>
<dbReference type="KEGG" id="mpa:MAP_1734"/>
<dbReference type="Gene3D" id="1.20.1260.20">
    <property type="entry name" value="PPE superfamily"/>
    <property type="match status" value="1"/>
</dbReference>
<evidence type="ECO:0000256" key="2">
    <source>
        <dbReference type="SAM" id="MobiDB-lite"/>
    </source>
</evidence>
<evidence type="ECO:0000259" key="4">
    <source>
        <dbReference type="Pfam" id="PF00823"/>
    </source>
</evidence>
<accession>Q73Z69</accession>
<gene>
    <name evidence="5" type="ordered locus">MAP_1734</name>
</gene>
<feature type="region of interest" description="Disordered" evidence="2">
    <location>
        <begin position="282"/>
        <end position="330"/>
    </location>
</feature>
<feature type="compositionally biased region" description="Low complexity" evidence="2">
    <location>
        <begin position="391"/>
        <end position="404"/>
    </location>
</feature>
<dbReference type="PANTHER" id="PTHR46766">
    <property type="entry name" value="GLUTAMINE-RICH PROTEIN 2"/>
    <property type="match status" value="1"/>
</dbReference>
<dbReference type="GO" id="GO:0052572">
    <property type="term" value="P:response to host immune response"/>
    <property type="evidence" value="ECO:0007669"/>
    <property type="project" value="TreeGrafter"/>
</dbReference>
<dbReference type="PANTHER" id="PTHR46766:SF1">
    <property type="entry name" value="GLUTAMINE-RICH PROTEIN 2"/>
    <property type="match status" value="1"/>
</dbReference>
<proteinExistence type="inferred from homology"/>
<keyword evidence="6" id="KW-1185">Reference proteome</keyword>
<dbReference type="Pfam" id="PF00823">
    <property type="entry name" value="PPE"/>
    <property type="match status" value="1"/>
</dbReference>
<feature type="domain" description="PPE" evidence="4">
    <location>
        <begin position="9"/>
        <end position="116"/>
    </location>
</feature>
<evidence type="ECO:0000313" key="6">
    <source>
        <dbReference type="Proteomes" id="UP000000580"/>
    </source>
</evidence>
<dbReference type="eggNOG" id="COG5651">
    <property type="taxonomic scope" value="Bacteria"/>
</dbReference>
<keyword evidence="3" id="KW-0472">Membrane</keyword>
<keyword evidence="3" id="KW-0812">Transmembrane</keyword>
<dbReference type="Proteomes" id="UP000000580">
    <property type="component" value="Chromosome"/>
</dbReference>
<reference evidence="5 6" key="1">
    <citation type="journal article" date="2005" name="Proc. Natl. Acad. Sci. U.S.A.">
        <title>The complete genome sequence of Mycobacterium avium subspecies paratuberculosis.</title>
        <authorList>
            <person name="Li L."/>
            <person name="Bannantine J.P."/>
            <person name="Zhang Q."/>
            <person name="Amonsin A."/>
            <person name="May B.J."/>
            <person name="Alt D."/>
            <person name="Banerji N."/>
            <person name="Kanjilal S."/>
            <person name="Kapur V."/>
        </authorList>
    </citation>
    <scope>NUCLEOTIDE SEQUENCE [LARGE SCALE GENOMIC DNA]</scope>
    <source>
        <strain evidence="6">ATCC BAA-968 / K-10</strain>
    </source>
</reference>
<dbReference type="AlphaFoldDB" id="Q73Z69"/>
<dbReference type="InterPro" id="IPR038332">
    <property type="entry name" value="PPE_sf"/>
</dbReference>